<keyword evidence="5" id="KW-0539">Nucleus</keyword>
<dbReference type="GO" id="GO:0005634">
    <property type="term" value="C:nucleus"/>
    <property type="evidence" value="ECO:0007669"/>
    <property type="project" value="UniProtKB-SubCell"/>
</dbReference>
<evidence type="ECO:0000256" key="3">
    <source>
        <dbReference type="ARBA" id="ARBA00022737"/>
    </source>
</evidence>
<feature type="compositionally biased region" description="Basic and acidic residues" evidence="7">
    <location>
        <begin position="711"/>
        <end position="734"/>
    </location>
</feature>
<dbReference type="SMART" id="SM00360">
    <property type="entry name" value="RRM"/>
    <property type="match status" value="1"/>
</dbReference>
<evidence type="ECO:0000256" key="7">
    <source>
        <dbReference type="SAM" id="MobiDB-lite"/>
    </source>
</evidence>
<proteinExistence type="predicted"/>
<organism evidence="9 10">
    <name type="scientific">Klebsormidium nitens</name>
    <name type="common">Green alga</name>
    <name type="synonym">Ulothrix nitens</name>
    <dbReference type="NCBI Taxonomy" id="105231"/>
    <lineage>
        <taxon>Eukaryota</taxon>
        <taxon>Viridiplantae</taxon>
        <taxon>Streptophyta</taxon>
        <taxon>Klebsormidiophyceae</taxon>
        <taxon>Klebsormidiales</taxon>
        <taxon>Klebsormidiaceae</taxon>
        <taxon>Klebsormidium</taxon>
    </lineage>
</organism>
<dbReference type="PANTHER" id="PTHR17204">
    <property type="entry name" value="PRE-MRNA PROCESSING PROTEIN PRP39-RELATED"/>
    <property type="match status" value="1"/>
</dbReference>
<protein>
    <recommendedName>
        <fullName evidence="8">RRM domain-containing protein</fullName>
    </recommendedName>
</protein>
<name>A0A1Y1HRP2_KLENI</name>
<dbReference type="EMBL" id="DF237025">
    <property type="protein sequence ID" value="GAQ81304.1"/>
    <property type="molecule type" value="Genomic_DNA"/>
</dbReference>
<dbReference type="Proteomes" id="UP000054558">
    <property type="component" value="Unassembled WGS sequence"/>
</dbReference>
<keyword evidence="2" id="KW-0507">mRNA processing</keyword>
<feature type="domain" description="RRM" evidence="8">
    <location>
        <begin position="658"/>
        <end position="735"/>
    </location>
</feature>
<dbReference type="InterPro" id="IPR003107">
    <property type="entry name" value="HAT"/>
</dbReference>
<dbReference type="PROSITE" id="PS50102">
    <property type="entry name" value="RRM"/>
    <property type="match status" value="1"/>
</dbReference>
<sequence>MAAADADPLSDSSDEEVEEVDMEALKKLEDQLAANPADYNTHVQYIAALRKSGDLQKVRSARESMNALYPLTPDMWREWTQDEARLVQGEEDVERIQQLYERAVQDYLSIPLWVEYLEFVEEHDADVASCVPEGMACFRTLCENALAAAGLHYSKGSRVWTAYRDFEDAVLPTLEDASEEDKAKQVERVKKLFWRQLRTPLADHADTLEAYEEWASETGEPKALPPDVQSELKKAVKVVDSRLPYEESVTDKPTDAALLSSYLAYISFEESAREPSRVQILYERAIADFPVTHDLWLRYGQFVETQLKAHQQAVRIYARAIRNCPWVSALWVRYLLALERSGASEETHRAVFESALSAGLQASAEDYQELFLTRAAGLRRRLAAAGANAPAGDRDTLRGVFTQAAELLKEFFPDWVDRSFRLERYWAGVELNVNGDVKAAEGVWEGVLKTRGHMVEPWAAFVEMEKGLKNFEECRKLFRRVYGRGLEGNGTEAMCLAWLQFEEEVGTLDDFDKASAKVGPRLVELRTLQQQRDAKAAAAAPQPSPRPTEPARGKPKPPGKAPAAAPPPKRKRGLGFKDAQEDGGRPKKQREEPAPPAQAGVPEESGQAGPAAGADVSMTDADAGHGDAAAGTSGAGEQPEERGQEAGGKKRPVYSDQRTAFLKNLPWEAEEKDVADFFSQFGPVKEVRLPTDKRTGRKKGVGYVEFETDEGLERAIEHNEVEFSGRKLSVEKSDPSSYPGPQQPRGRGRGPPGRGGQGRGPPRGGQGGWENPPRSVVSHRRGGHLQLVGDPTTFVPRNIKGRAGQAAARDETPKTNEQFRNLFRK</sequence>
<evidence type="ECO:0000313" key="9">
    <source>
        <dbReference type="EMBL" id="GAQ81304.1"/>
    </source>
</evidence>
<dbReference type="InterPro" id="IPR011990">
    <property type="entry name" value="TPR-like_helical_dom_sf"/>
</dbReference>
<evidence type="ECO:0000256" key="5">
    <source>
        <dbReference type="ARBA" id="ARBA00023242"/>
    </source>
</evidence>
<dbReference type="InterPro" id="IPR035979">
    <property type="entry name" value="RBD_domain_sf"/>
</dbReference>
<dbReference type="GO" id="GO:0008380">
    <property type="term" value="P:RNA splicing"/>
    <property type="evidence" value="ECO:0007669"/>
    <property type="project" value="UniProtKB-KW"/>
</dbReference>
<dbReference type="Gene3D" id="1.25.40.10">
    <property type="entry name" value="Tetratricopeptide repeat domain"/>
    <property type="match status" value="2"/>
</dbReference>
<comment type="subcellular location">
    <subcellularLocation>
        <location evidence="1">Nucleus</location>
    </subcellularLocation>
</comment>
<dbReference type="Pfam" id="PF00076">
    <property type="entry name" value="RRM_1"/>
    <property type="match status" value="1"/>
</dbReference>
<feature type="region of interest" description="Disordered" evidence="7">
    <location>
        <begin position="709"/>
        <end position="825"/>
    </location>
</feature>
<dbReference type="OrthoDB" id="360390at2759"/>
<dbReference type="OMA" id="PSGLTKM"/>
<evidence type="ECO:0000313" key="10">
    <source>
        <dbReference type="Proteomes" id="UP000054558"/>
    </source>
</evidence>
<dbReference type="GO" id="GO:0003723">
    <property type="term" value="F:RNA binding"/>
    <property type="evidence" value="ECO:0007669"/>
    <property type="project" value="UniProtKB-UniRule"/>
</dbReference>
<dbReference type="GO" id="GO:0006397">
    <property type="term" value="P:mRNA processing"/>
    <property type="evidence" value="ECO:0007669"/>
    <property type="project" value="UniProtKB-KW"/>
</dbReference>
<evidence type="ECO:0000256" key="2">
    <source>
        <dbReference type="ARBA" id="ARBA00022664"/>
    </source>
</evidence>
<dbReference type="PANTHER" id="PTHR17204:SF25">
    <property type="entry name" value="RRM DOMAIN-CONTAINING PROTEIN"/>
    <property type="match status" value="1"/>
</dbReference>
<reference evidence="9 10" key="1">
    <citation type="journal article" date="2014" name="Nat. Commun.">
        <title>Klebsormidium flaccidum genome reveals primary factors for plant terrestrial adaptation.</title>
        <authorList>
            <person name="Hori K."/>
            <person name="Maruyama F."/>
            <person name="Fujisawa T."/>
            <person name="Togashi T."/>
            <person name="Yamamoto N."/>
            <person name="Seo M."/>
            <person name="Sato S."/>
            <person name="Yamada T."/>
            <person name="Mori H."/>
            <person name="Tajima N."/>
            <person name="Moriyama T."/>
            <person name="Ikeuchi M."/>
            <person name="Watanabe M."/>
            <person name="Wada H."/>
            <person name="Kobayashi K."/>
            <person name="Saito M."/>
            <person name="Masuda T."/>
            <person name="Sasaki-Sekimoto Y."/>
            <person name="Mashiguchi K."/>
            <person name="Awai K."/>
            <person name="Shimojima M."/>
            <person name="Masuda S."/>
            <person name="Iwai M."/>
            <person name="Nobusawa T."/>
            <person name="Narise T."/>
            <person name="Kondo S."/>
            <person name="Saito H."/>
            <person name="Sato R."/>
            <person name="Murakawa M."/>
            <person name="Ihara Y."/>
            <person name="Oshima-Yamada Y."/>
            <person name="Ohtaka K."/>
            <person name="Satoh M."/>
            <person name="Sonobe K."/>
            <person name="Ishii M."/>
            <person name="Ohtani R."/>
            <person name="Kanamori-Sato M."/>
            <person name="Honoki R."/>
            <person name="Miyazaki D."/>
            <person name="Mochizuki H."/>
            <person name="Umetsu J."/>
            <person name="Higashi K."/>
            <person name="Shibata D."/>
            <person name="Kamiya Y."/>
            <person name="Sato N."/>
            <person name="Nakamura Y."/>
            <person name="Tabata S."/>
            <person name="Ida S."/>
            <person name="Kurokawa K."/>
            <person name="Ohta H."/>
        </authorList>
    </citation>
    <scope>NUCLEOTIDE SEQUENCE [LARGE SCALE GENOMIC DNA]</scope>
    <source>
        <strain evidence="9 10">NIES-2285</strain>
    </source>
</reference>
<feature type="compositionally biased region" description="Gly residues" evidence="7">
    <location>
        <begin position="749"/>
        <end position="768"/>
    </location>
</feature>
<accession>A0A1Y1HRP2</accession>
<dbReference type="SMART" id="SM00386">
    <property type="entry name" value="HAT"/>
    <property type="match status" value="7"/>
</dbReference>
<keyword evidence="4" id="KW-0508">mRNA splicing</keyword>
<keyword evidence="6" id="KW-0694">RNA-binding</keyword>
<feature type="region of interest" description="Disordered" evidence="7">
    <location>
        <begin position="1"/>
        <end position="20"/>
    </location>
</feature>
<keyword evidence="3" id="KW-0677">Repeat</keyword>
<feature type="compositionally biased region" description="Low complexity" evidence="7">
    <location>
        <begin position="1"/>
        <end position="11"/>
    </location>
</feature>
<dbReference type="Pfam" id="PF05843">
    <property type="entry name" value="Suf"/>
    <property type="match status" value="1"/>
</dbReference>
<evidence type="ECO:0000256" key="1">
    <source>
        <dbReference type="ARBA" id="ARBA00004123"/>
    </source>
</evidence>
<dbReference type="Gene3D" id="3.30.70.330">
    <property type="match status" value="1"/>
</dbReference>
<keyword evidence="10" id="KW-1185">Reference proteome</keyword>
<feature type="compositionally biased region" description="Basic and acidic residues" evidence="7">
    <location>
        <begin position="639"/>
        <end position="648"/>
    </location>
</feature>
<dbReference type="STRING" id="105231.A0A1Y1HRP2"/>
<dbReference type="InterPro" id="IPR000504">
    <property type="entry name" value="RRM_dom"/>
</dbReference>
<dbReference type="AlphaFoldDB" id="A0A1Y1HRP2"/>
<dbReference type="InterPro" id="IPR012677">
    <property type="entry name" value="Nucleotide-bd_a/b_plait_sf"/>
</dbReference>
<dbReference type="SUPFAM" id="SSF48452">
    <property type="entry name" value="TPR-like"/>
    <property type="match status" value="1"/>
</dbReference>
<feature type="compositionally biased region" description="Pro residues" evidence="7">
    <location>
        <begin position="556"/>
        <end position="567"/>
    </location>
</feature>
<feature type="compositionally biased region" description="Basic and acidic residues" evidence="7">
    <location>
        <begin position="578"/>
        <end position="593"/>
    </location>
</feature>
<gene>
    <name evidence="9" type="ORF">KFL_000760330</name>
</gene>
<evidence type="ECO:0000256" key="6">
    <source>
        <dbReference type="PROSITE-ProRule" id="PRU00176"/>
    </source>
</evidence>
<feature type="region of interest" description="Disordered" evidence="7">
    <location>
        <begin position="529"/>
        <end position="656"/>
    </location>
</feature>
<evidence type="ECO:0000256" key="4">
    <source>
        <dbReference type="ARBA" id="ARBA00023187"/>
    </source>
</evidence>
<feature type="compositionally biased region" description="Low complexity" evidence="7">
    <location>
        <begin position="626"/>
        <end position="636"/>
    </location>
</feature>
<dbReference type="SUPFAM" id="SSF54928">
    <property type="entry name" value="RNA-binding domain, RBD"/>
    <property type="match status" value="1"/>
</dbReference>
<dbReference type="InterPro" id="IPR008847">
    <property type="entry name" value="Suf"/>
</dbReference>
<evidence type="ECO:0000259" key="8">
    <source>
        <dbReference type="PROSITE" id="PS50102"/>
    </source>
</evidence>